<keyword evidence="1" id="KW-0472">Membrane</keyword>
<organism evidence="2 3">
    <name type="scientific">Macaca fascicularis</name>
    <name type="common">Crab-eating macaque</name>
    <name type="synonym">Cynomolgus monkey</name>
    <dbReference type="NCBI Taxonomy" id="9541"/>
    <lineage>
        <taxon>Eukaryota</taxon>
        <taxon>Metazoa</taxon>
        <taxon>Chordata</taxon>
        <taxon>Craniata</taxon>
        <taxon>Vertebrata</taxon>
        <taxon>Euteleostomi</taxon>
        <taxon>Mammalia</taxon>
        <taxon>Eutheria</taxon>
        <taxon>Euarchontoglires</taxon>
        <taxon>Primates</taxon>
        <taxon>Haplorrhini</taxon>
        <taxon>Catarrhini</taxon>
        <taxon>Cercopithecidae</taxon>
        <taxon>Cercopithecinae</taxon>
        <taxon>Macaca</taxon>
    </lineage>
</organism>
<dbReference type="Proteomes" id="UP000233100">
    <property type="component" value="Chromosome 11"/>
</dbReference>
<evidence type="ECO:0000313" key="2">
    <source>
        <dbReference type="Ensembl" id="ENSMFAP00000051387.1"/>
    </source>
</evidence>
<reference evidence="2" key="3">
    <citation type="submission" date="2025-09" db="UniProtKB">
        <authorList>
            <consortium name="Ensembl"/>
        </authorList>
    </citation>
    <scope>IDENTIFICATION</scope>
</reference>
<evidence type="ECO:0000256" key="1">
    <source>
        <dbReference type="SAM" id="Phobius"/>
    </source>
</evidence>
<reference evidence="2" key="2">
    <citation type="submission" date="2025-08" db="UniProtKB">
        <authorList>
            <consortium name="Ensembl"/>
        </authorList>
    </citation>
    <scope>IDENTIFICATION</scope>
</reference>
<accession>A0A7N9CJK5</accession>
<feature type="transmembrane region" description="Helical" evidence="1">
    <location>
        <begin position="6"/>
        <end position="28"/>
    </location>
</feature>
<sequence length="67" mass="7485">ICWMLNLGVIAAQDYSFILILCLVYTLCSRVHVHNMQVCYICIHVPCWCAAPINSSFTLASNSFSSV</sequence>
<keyword evidence="3" id="KW-1185">Reference proteome</keyword>
<name>A0A7N9CJK5_MACFA</name>
<keyword evidence="1" id="KW-0812">Transmembrane</keyword>
<dbReference type="GeneTree" id="ENSGT01150000287168"/>
<proteinExistence type="predicted"/>
<evidence type="ECO:0000313" key="3">
    <source>
        <dbReference type="Proteomes" id="UP000233100"/>
    </source>
</evidence>
<dbReference type="Ensembl" id="ENSMFAT00000090946.1">
    <property type="protein sequence ID" value="ENSMFAP00000051387.1"/>
    <property type="gene ID" value="ENSMFAG00000052094.1"/>
</dbReference>
<dbReference type="AlphaFoldDB" id="A0A7N9CJK5"/>
<reference evidence="2 3" key="1">
    <citation type="submission" date="2013-03" db="EMBL/GenBank/DDBJ databases">
        <authorList>
            <person name="Warren W."/>
            <person name="Wilson R.K."/>
        </authorList>
    </citation>
    <scope>NUCLEOTIDE SEQUENCE</scope>
</reference>
<keyword evidence="1" id="KW-1133">Transmembrane helix</keyword>
<protein>
    <submittedName>
        <fullName evidence="2">Uncharacterized protein</fullName>
    </submittedName>
</protein>